<dbReference type="Gene3D" id="3.40.50.1820">
    <property type="entry name" value="alpha/beta hydrolase"/>
    <property type="match status" value="1"/>
</dbReference>
<dbReference type="Proteomes" id="UP000301309">
    <property type="component" value="Unassembled WGS sequence"/>
</dbReference>
<dbReference type="EMBL" id="BJHW01000001">
    <property type="protein sequence ID" value="GDY54619.1"/>
    <property type="molecule type" value="Genomic_DNA"/>
</dbReference>
<dbReference type="GO" id="GO:0008610">
    <property type="term" value="P:lipid biosynthetic process"/>
    <property type="evidence" value="ECO:0007669"/>
    <property type="project" value="TreeGrafter"/>
</dbReference>
<gene>
    <name evidence="1" type="ORF">SVIO_052420</name>
</gene>
<dbReference type="AlphaFoldDB" id="A0A4D4L9E1"/>
<dbReference type="PANTHER" id="PTHR11487:SF0">
    <property type="entry name" value="S-ACYL FATTY ACID SYNTHASE THIOESTERASE, MEDIUM CHAIN"/>
    <property type="match status" value="1"/>
</dbReference>
<comment type="caution">
    <text evidence="1">The sequence shown here is derived from an EMBL/GenBank/DDBJ whole genome shotgun (WGS) entry which is preliminary data.</text>
</comment>
<protein>
    <recommendedName>
        <fullName evidence="3">Thioesterase domain-containing protein</fullName>
    </recommendedName>
</protein>
<organism evidence="1 2">
    <name type="scientific">Streptomyces violaceusniger</name>
    <dbReference type="NCBI Taxonomy" id="68280"/>
    <lineage>
        <taxon>Bacteria</taxon>
        <taxon>Bacillati</taxon>
        <taxon>Actinomycetota</taxon>
        <taxon>Actinomycetes</taxon>
        <taxon>Kitasatosporales</taxon>
        <taxon>Streptomycetaceae</taxon>
        <taxon>Streptomyces</taxon>
        <taxon>Streptomyces violaceusniger group</taxon>
    </lineage>
</organism>
<keyword evidence="2" id="KW-1185">Reference proteome</keyword>
<proteinExistence type="predicted"/>
<evidence type="ECO:0000313" key="2">
    <source>
        <dbReference type="Proteomes" id="UP000301309"/>
    </source>
</evidence>
<dbReference type="InterPro" id="IPR012223">
    <property type="entry name" value="TEII"/>
</dbReference>
<evidence type="ECO:0008006" key="3">
    <source>
        <dbReference type="Google" id="ProtNLM"/>
    </source>
</evidence>
<accession>A0A4D4L9E1</accession>
<dbReference type="SUPFAM" id="SSF53474">
    <property type="entry name" value="alpha/beta-Hydrolases"/>
    <property type="match status" value="1"/>
</dbReference>
<dbReference type="InterPro" id="IPR029058">
    <property type="entry name" value="AB_hydrolase_fold"/>
</dbReference>
<reference evidence="1 2" key="1">
    <citation type="journal article" date="2020" name="Int. J. Syst. Evol. Microbiol.">
        <title>Reclassification of Streptomyces castelarensis and Streptomyces sporoclivatus as later heterotypic synonyms of Streptomyces antimycoticus.</title>
        <authorList>
            <person name="Komaki H."/>
            <person name="Tamura T."/>
        </authorList>
    </citation>
    <scope>NUCLEOTIDE SEQUENCE [LARGE SCALE GENOMIC DNA]</scope>
    <source>
        <strain evidence="1 2">NBRC 13459</strain>
    </source>
</reference>
<dbReference type="PANTHER" id="PTHR11487">
    <property type="entry name" value="THIOESTERASE"/>
    <property type="match status" value="1"/>
</dbReference>
<sequence>MREILLPPLRADVEMHENYKPVSEQPLRTPLTSLRGTEDALVSRDQAREWRAATVAAFELLEIPGHHMYLADDPAPLLAAIGRILG</sequence>
<name>A0A4D4L9E1_STRVO</name>
<evidence type="ECO:0000313" key="1">
    <source>
        <dbReference type="EMBL" id="GDY54619.1"/>
    </source>
</evidence>